<accession>A0A0A0V8V5</accession>
<feature type="compositionally biased region" description="Basic residues" evidence="1">
    <location>
        <begin position="68"/>
        <end position="84"/>
    </location>
</feature>
<name>A0A0A0V8V5_STRGL</name>
<proteinExistence type="predicted"/>
<dbReference type="EMBL" id="KM349312">
    <property type="protein sequence ID" value="AIW62174.1"/>
    <property type="molecule type" value="Genomic_DNA"/>
</dbReference>
<evidence type="ECO:0000313" key="2">
    <source>
        <dbReference type="EMBL" id="AIW62174.1"/>
    </source>
</evidence>
<feature type="region of interest" description="Disordered" evidence="1">
    <location>
        <begin position="19"/>
        <end position="99"/>
    </location>
</feature>
<feature type="compositionally biased region" description="Basic and acidic residues" evidence="1">
    <location>
        <begin position="37"/>
        <end position="49"/>
    </location>
</feature>
<organism evidence="2">
    <name type="scientific">Streptomyces globisporus</name>
    <dbReference type="NCBI Taxonomy" id="1908"/>
    <lineage>
        <taxon>Bacteria</taxon>
        <taxon>Bacillati</taxon>
        <taxon>Actinomycetota</taxon>
        <taxon>Actinomycetes</taxon>
        <taxon>Kitasatosporales</taxon>
        <taxon>Streptomycetaceae</taxon>
        <taxon>Streptomyces</taxon>
    </lineage>
</organism>
<dbReference type="AlphaFoldDB" id="A0A0A0V8V5"/>
<protein>
    <submittedName>
        <fullName evidence="2">Transcriptional regulator</fullName>
    </submittedName>
</protein>
<evidence type="ECO:0000256" key="1">
    <source>
        <dbReference type="SAM" id="MobiDB-lite"/>
    </source>
</evidence>
<reference evidence="2" key="1">
    <citation type="submission" date="2014-08" db="EMBL/GenBank/DDBJ databases">
        <title>Sequence of the carotenoid biosynthetic gene cluster of Streptomyces globisporus 1912.</title>
        <authorList>
            <person name="Matselyukh B.P."/>
        </authorList>
    </citation>
    <scope>NUCLEOTIDE SEQUENCE</scope>
    <source>
        <strain evidence="2">1912</strain>
    </source>
</reference>
<sequence length="99" mass="10683">MQVDRDVRVERLQEVGCVEGLTGGGDAHGRGAAGQDAPERLGDEGRGDGVDVLALAAHSPRAGTAGDHRRHRGHHRRGHRHGHRHDPAPTFPPQCRRTT</sequence>